<sequence>MTTKTVDELLVMMIEAYNAEVIEHDSLINDLEATTIERDDLAESCLIGVETAKKSRKIIEEYGHSINHLKAKLSQANVKIAGLEHDNKKLSTESKELKRTKEQIKRLQVKNKELLTGNESLKKSNKKYRSDIEKASVVVAQSRISKFYSNEDGEQLMLFPHLLSVTIDGQDSKEKQLCLLYSNKKTGAVYRGIVLDEHDEVGVAIPEGVFALSKGERTRVVKHLPQPSDDVLELSRNFLIKLKSQNWAVMPEDLDMARLA</sequence>
<proteinExistence type="predicted"/>
<accession>Q6LHC3</accession>
<feature type="coiled-coil region" evidence="1">
    <location>
        <begin position="66"/>
        <end position="117"/>
    </location>
</feature>
<dbReference type="AlphaFoldDB" id="Q6LHC3"/>
<dbReference type="KEGG" id="ppr:PBPRB1441"/>
<dbReference type="RefSeq" id="WP_011221480.1">
    <property type="nucleotide sequence ID" value="NC_006371.1"/>
</dbReference>
<dbReference type="HOGENOM" id="CLU_1068994_0_0_6"/>
<evidence type="ECO:0000256" key="1">
    <source>
        <dbReference type="SAM" id="Coils"/>
    </source>
</evidence>
<name>Q6LHC3_PHOPR</name>
<dbReference type="EMBL" id="CR378679">
    <property type="protein sequence ID" value="CAG23307.1"/>
    <property type="molecule type" value="Genomic_DNA"/>
</dbReference>
<gene>
    <name evidence="2" type="ordered locus">PBPRB1441</name>
</gene>
<evidence type="ECO:0000313" key="2">
    <source>
        <dbReference type="EMBL" id="CAG23307.1"/>
    </source>
</evidence>
<organism evidence="2 3">
    <name type="scientific">Photobacterium profundum (strain SS9)</name>
    <dbReference type="NCBI Taxonomy" id="298386"/>
    <lineage>
        <taxon>Bacteria</taxon>
        <taxon>Pseudomonadati</taxon>
        <taxon>Pseudomonadota</taxon>
        <taxon>Gammaproteobacteria</taxon>
        <taxon>Vibrionales</taxon>
        <taxon>Vibrionaceae</taxon>
        <taxon>Photobacterium</taxon>
    </lineage>
</organism>
<reference evidence="3" key="1">
    <citation type="journal article" date="2005" name="Science">
        <title>Life at depth: Photobacterium profundum genome sequence and expression analysis.</title>
        <authorList>
            <person name="Vezzi A."/>
            <person name="Campanaro S."/>
            <person name="D'Angelo M."/>
            <person name="Simonato F."/>
            <person name="Vitulo N."/>
            <person name="Lauro F.M."/>
            <person name="Cestaro A."/>
            <person name="Malacrida G."/>
            <person name="Simionati B."/>
            <person name="Cannata N."/>
            <person name="Romualdi C."/>
            <person name="Bartlett D.H."/>
            <person name="Valle G."/>
        </authorList>
    </citation>
    <scope>NUCLEOTIDE SEQUENCE [LARGE SCALE GENOMIC DNA]</scope>
    <source>
        <strain evidence="3">ATCC BAA-1253 / SS9</strain>
    </source>
</reference>
<keyword evidence="1" id="KW-0175">Coiled coil</keyword>
<keyword evidence="3" id="KW-1185">Reference proteome</keyword>
<evidence type="ECO:0000313" key="3">
    <source>
        <dbReference type="Proteomes" id="UP000000593"/>
    </source>
</evidence>
<protein>
    <submittedName>
        <fullName evidence="2">Uncharacterized protein</fullName>
    </submittedName>
</protein>
<dbReference type="STRING" id="298386.PBPRB1441"/>
<dbReference type="Proteomes" id="UP000000593">
    <property type="component" value="Chromosome 2"/>
</dbReference>